<keyword evidence="6" id="KW-1185">Reference proteome</keyword>
<proteinExistence type="predicted"/>
<dbReference type="OrthoDB" id="9805730at2"/>
<dbReference type="Pfam" id="PF12625">
    <property type="entry name" value="Arabinose_bd"/>
    <property type="match status" value="1"/>
</dbReference>
<dbReference type="GO" id="GO:0003700">
    <property type="term" value="F:DNA-binding transcription factor activity"/>
    <property type="evidence" value="ECO:0007669"/>
    <property type="project" value="InterPro"/>
</dbReference>
<dbReference type="GO" id="GO:0005829">
    <property type="term" value="C:cytosol"/>
    <property type="evidence" value="ECO:0007669"/>
    <property type="project" value="TreeGrafter"/>
</dbReference>
<keyword evidence="2" id="KW-0238">DNA-binding</keyword>
<feature type="domain" description="HTH araC/xylS-type" evidence="4">
    <location>
        <begin position="214"/>
        <end position="312"/>
    </location>
</feature>
<dbReference type="PRINTS" id="PR00032">
    <property type="entry name" value="HTHARAC"/>
</dbReference>
<organism evidence="5 6">
    <name type="scientific">Rhodovulum strictum</name>
    <dbReference type="NCBI Taxonomy" id="58314"/>
    <lineage>
        <taxon>Bacteria</taxon>
        <taxon>Pseudomonadati</taxon>
        <taxon>Pseudomonadota</taxon>
        <taxon>Alphaproteobacteria</taxon>
        <taxon>Rhodobacterales</taxon>
        <taxon>Paracoccaceae</taxon>
        <taxon>Rhodovulum</taxon>
    </lineage>
</organism>
<evidence type="ECO:0000259" key="4">
    <source>
        <dbReference type="PROSITE" id="PS01124"/>
    </source>
</evidence>
<dbReference type="Pfam" id="PF12833">
    <property type="entry name" value="HTH_18"/>
    <property type="match status" value="1"/>
</dbReference>
<dbReference type="RefSeq" id="WP_153749546.1">
    <property type="nucleotide sequence ID" value="NZ_BAAADI010000009.1"/>
</dbReference>
<dbReference type="InterPro" id="IPR018060">
    <property type="entry name" value="HTH_AraC"/>
</dbReference>
<evidence type="ECO:0000313" key="5">
    <source>
        <dbReference type="EMBL" id="MRH22264.1"/>
    </source>
</evidence>
<reference evidence="5 6" key="1">
    <citation type="submission" date="2019-11" db="EMBL/GenBank/DDBJ databases">
        <title>Draft Whole-Genome sequence of the marine photosynthetic bacterium Rhodovulum strictum DSM 11289.</title>
        <authorList>
            <person name="Kyndt J.A."/>
            <person name="Meyer T.E."/>
        </authorList>
    </citation>
    <scope>NUCLEOTIDE SEQUENCE [LARGE SCALE GENOMIC DNA]</scope>
    <source>
        <strain evidence="5 6">DSM 11289</strain>
    </source>
</reference>
<dbReference type="InterPro" id="IPR020449">
    <property type="entry name" value="Tscrpt_reg_AraC-type_HTH"/>
</dbReference>
<dbReference type="GO" id="GO:0000976">
    <property type="term" value="F:transcription cis-regulatory region binding"/>
    <property type="evidence" value="ECO:0007669"/>
    <property type="project" value="TreeGrafter"/>
</dbReference>
<evidence type="ECO:0000313" key="6">
    <source>
        <dbReference type="Proteomes" id="UP000466730"/>
    </source>
</evidence>
<dbReference type="PANTHER" id="PTHR47894:SF1">
    <property type="entry name" value="HTH-TYPE TRANSCRIPTIONAL REGULATOR VQSM"/>
    <property type="match status" value="1"/>
</dbReference>
<dbReference type="EMBL" id="WJPO01000027">
    <property type="protein sequence ID" value="MRH22264.1"/>
    <property type="molecule type" value="Genomic_DNA"/>
</dbReference>
<keyword evidence="3" id="KW-0804">Transcription</keyword>
<dbReference type="Proteomes" id="UP000466730">
    <property type="component" value="Unassembled WGS sequence"/>
</dbReference>
<sequence length="321" mass="35256">MDASWILSRPYTALVPPACADTPPAMALADFVARLERMRADNPDPLVSWSQGRSLAFADLGPLGEAVGRADTLGAALRCLAQGFPALQSGTSARFEVEGDQARFTYRVLDCRIWPRRADSELTLGFIARIAGQFGTPTSAIRDIAFEHAPCARSAPLAAALRRPPRMGAPENAIAFPVQMLDRRAPASDGSFPEALRMLDRTIAEHRRSERLSSRVRFAIFERIGHAPVDQDAIARQLGLSRRSLRRHLDAEGTSFAELLAECRRACGHAMLTRTALPLSEIALALGYSDQTAFSRAFSRWFGESPRELRRSGGREESVIR</sequence>
<name>A0A844BCS1_9RHOB</name>
<dbReference type="PROSITE" id="PS01124">
    <property type="entry name" value="HTH_ARAC_FAMILY_2"/>
    <property type="match status" value="1"/>
</dbReference>
<evidence type="ECO:0000256" key="3">
    <source>
        <dbReference type="ARBA" id="ARBA00023163"/>
    </source>
</evidence>
<protein>
    <submittedName>
        <fullName evidence="5">Helix-turn-helix domain-containing protein</fullName>
    </submittedName>
</protein>
<dbReference type="PANTHER" id="PTHR47894">
    <property type="entry name" value="HTH-TYPE TRANSCRIPTIONAL REGULATOR GADX"/>
    <property type="match status" value="1"/>
</dbReference>
<evidence type="ECO:0000256" key="1">
    <source>
        <dbReference type="ARBA" id="ARBA00023015"/>
    </source>
</evidence>
<dbReference type="AlphaFoldDB" id="A0A844BCS1"/>
<dbReference type="InterPro" id="IPR032687">
    <property type="entry name" value="AraC-type_N"/>
</dbReference>
<keyword evidence="1" id="KW-0805">Transcription regulation</keyword>
<dbReference type="SMART" id="SM00342">
    <property type="entry name" value="HTH_ARAC"/>
    <property type="match status" value="1"/>
</dbReference>
<dbReference type="SUPFAM" id="SSF46689">
    <property type="entry name" value="Homeodomain-like"/>
    <property type="match status" value="1"/>
</dbReference>
<gene>
    <name evidence="5" type="ORF">GH815_14840</name>
</gene>
<evidence type="ECO:0000256" key="2">
    <source>
        <dbReference type="ARBA" id="ARBA00023125"/>
    </source>
</evidence>
<accession>A0A844BCS1</accession>
<dbReference type="InterPro" id="IPR009057">
    <property type="entry name" value="Homeodomain-like_sf"/>
</dbReference>
<comment type="caution">
    <text evidence="5">The sequence shown here is derived from an EMBL/GenBank/DDBJ whole genome shotgun (WGS) entry which is preliminary data.</text>
</comment>
<dbReference type="Gene3D" id="1.10.10.60">
    <property type="entry name" value="Homeodomain-like"/>
    <property type="match status" value="1"/>
</dbReference>